<dbReference type="AlphaFoldDB" id="A0AAD4GB64"/>
<evidence type="ECO:0000313" key="1">
    <source>
        <dbReference type="EMBL" id="KAF8434059.1"/>
    </source>
</evidence>
<organism evidence="1 2">
    <name type="scientific">Boletus edulis BED1</name>
    <dbReference type="NCBI Taxonomy" id="1328754"/>
    <lineage>
        <taxon>Eukaryota</taxon>
        <taxon>Fungi</taxon>
        <taxon>Dikarya</taxon>
        <taxon>Basidiomycota</taxon>
        <taxon>Agaricomycotina</taxon>
        <taxon>Agaricomycetes</taxon>
        <taxon>Agaricomycetidae</taxon>
        <taxon>Boletales</taxon>
        <taxon>Boletineae</taxon>
        <taxon>Boletaceae</taxon>
        <taxon>Boletoideae</taxon>
        <taxon>Boletus</taxon>
    </lineage>
</organism>
<comment type="caution">
    <text evidence="1">The sequence shown here is derived from an EMBL/GenBank/DDBJ whole genome shotgun (WGS) entry which is preliminary data.</text>
</comment>
<evidence type="ECO:0000313" key="2">
    <source>
        <dbReference type="Proteomes" id="UP001194468"/>
    </source>
</evidence>
<dbReference type="Proteomes" id="UP001194468">
    <property type="component" value="Unassembled WGS sequence"/>
</dbReference>
<gene>
    <name evidence="1" type="ORF">L210DRAFT_3649248</name>
</gene>
<accession>A0AAD4GB64</accession>
<protein>
    <submittedName>
        <fullName evidence="1">Uncharacterized protein</fullName>
    </submittedName>
</protein>
<dbReference type="EMBL" id="WHUW01000030">
    <property type="protein sequence ID" value="KAF8434059.1"/>
    <property type="molecule type" value="Genomic_DNA"/>
</dbReference>
<name>A0AAD4GB64_BOLED</name>
<reference evidence="1" key="2">
    <citation type="journal article" date="2020" name="Nat. Commun.">
        <title>Large-scale genome sequencing of mycorrhizal fungi provides insights into the early evolution of symbiotic traits.</title>
        <authorList>
            <person name="Miyauchi S."/>
            <person name="Kiss E."/>
            <person name="Kuo A."/>
            <person name="Drula E."/>
            <person name="Kohler A."/>
            <person name="Sanchez-Garcia M."/>
            <person name="Morin E."/>
            <person name="Andreopoulos B."/>
            <person name="Barry K.W."/>
            <person name="Bonito G."/>
            <person name="Buee M."/>
            <person name="Carver A."/>
            <person name="Chen C."/>
            <person name="Cichocki N."/>
            <person name="Clum A."/>
            <person name="Culley D."/>
            <person name="Crous P.W."/>
            <person name="Fauchery L."/>
            <person name="Girlanda M."/>
            <person name="Hayes R.D."/>
            <person name="Keri Z."/>
            <person name="LaButti K."/>
            <person name="Lipzen A."/>
            <person name="Lombard V."/>
            <person name="Magnuson J."/>
            <person name="Maillard F."/>
            <person name="Murat C."/>
            <person name="Nolan M."/>
            <person name="Ohm R.A."/>
            <person name="Pangilinan J."/>
            <person name="Pereira M.F."/>
            <person name="Perotto S."/>
            <person name="Peter M."/>
            <person name="Pfister S."/>
            <person name="Riley R."/>
            <person name="Sitrit Y."/>
            <person name="Stielow J.B."/>
            <person name="Szollosi G."/>
            <person name="Zifcakova L."/>
            <person name="Stursova M."/>
            <person name="Spatafora J.W."/>
            <person name="Tedersoo L."/>
            <person name="Vaario L.M."/>
            <person name="Yamada A."/>
            <person name="Yan M."/>
            <person name="Wang P."/>
            <person name="Xu J."/>
            <person name="Bruns T."/>
            <person name="Baldrian P."/>
            <person name="Vilgalys R."/>
            <person name="Dunand C."/>
            <person name="Henrissat B."/>
            <person name="Grigoriev I.V."/>
            <person name="Hibbett D."/>
            <person name="Nagy L.G."/>
            <person name="Martin F.M."/>
        </authorList>
    </citation>
    <scope>NUCLEOTIDE SEQUENCE</scope>
    <source>
        <strain evidence="1">BED1</strain>
    </source>
</reference>
<proteinExistence type="predicted"/>
<sequence length="267" mass="29503">MTLFKFPHLSRNSTPVVATNMSLYSWCHQPLTQSARFVQKVELCTALCTGEDAWGTPVDENHHHTLLRVSLVPTHSGPGTSVDTLLIERVLSTRGAYHSVTPVADMFRTHGTPSHPDVHDRVCSLWDGPSTALAHNLVVERTLKFGDWAVEPRLTLAEFAQILVFVSQSTKQSCDDGDCRFQSRSFAFTCLAALAPSLPPRESGEEVDTSFVHGTETEDDAVFELGAEAFLGQAPWLVRDSASMEALELIGSLKNEPREMARARLYH</sequence>
<keyword evidence="2" id="KW-1185">Reference proteome</keyword>
<reference evidence="1" key="1">
    <citation type="submission" date="2019-10" db="EMBL/GenBank/DDBJ databases">
        <authorList>
            <consortium name="DOE Joint Genome Institute"/>
            <person name="Kuo A."/>
            <person name="Miyauchi S."/>
            <person name="Kiss E."/>
            <person name="Drula E."/>
            <person name="Kohler A."/>
            <person name="Sanchez-Garcia M."/>
            <person name="Andreopoulos B."/>
            <person name="Barry K.W."/>
            <person name="Bonito G."/>
            <person name="Buee M."/>
            <person name="Carver A."/>
            <person name="Chen C."/>
            <person name="Cichocki N."/>
            <person name="Clum A."/>
            <person name="Culley D."/>
            <person name="Crous P.W."/>
            <person name="Fauchery L."/>
            <person name="Girlanda M."/>
            <person name="Hayes R."/>
            <person name="Keri Z."/>
            <person name="LaButti K."/>
            <person name="Lipzen A."/>
            <person name="Lombard V."/>
            <person name="Magnuson J."/>
            <person name="Maillard F."/>
            <person name="Morin E."/>
            <person name="Murat C."/>
            <person name="Nolan M."/>
            <person name="Ohm R."/>
            <person name="Pangilinan J."/>
            <person name="Pereira M."/>
            <person name="Perotto S."/>
            <person name="Peter M."/>
            <person name="Riley R."/>
            <person name="Sitrit Y."/>
            <person name="Stielow B."/>
            <person name="Szollosi G."/>
            <person name="Zifcakova L."/>
            <person name="Stursova M."/>
            <person name="Spatafora J.W."/>
            <person name="Tedersoo L."/>
            <person name="Vaario L.-M."/>
            <person name="Yamada A."/>
            <person name="Yan M."/>
            <person name="Wang P."/>
            <person name="Xu J."/>
            <person name="Bruns T."/>
            <person name="Baldrian P."/>
            <person name="Vilgalys R."/>
            <person name="Henrissat B."/>
            <person name="Grigoriev I.V."/>
            <person name="Hibbett D."/>
            <person name="Nagy L.G."/>
            <person name="Martin F.M."/>
        </authorList>
    </citation>
    <scope>NUCLEOTIDE SEQUENCE</scope>
    <source>
        <strain evidence="1">BED1</strain>
    </source>
</reference>